<gene>
    <name evidence="1" type="ORF">F2P81_011744</name>
</gene>
<comment type="caution">
    <text evidence="1">The sequence shown here is derived from an EMBL/GenBank/DDBJ whole genome shotgun (WGS) entry which is preliminary data.</text>
</comment>
<dbReference type="Proteomes" id="UP000438429">
    <property type="component" value="Unassembled WGS sequence"/>
</dbReference>
<protein>
    <submittedName>
        <fullName evidence="1">Uncharacterized protein</fullName>
    </submittedName>
</protein>
<dbReference type="AlphaFoldDB" id="A0A6A4T2H7"/>
<organism evidence="1 2">
    <name type="scientific">Scophthalmus maximus</name>
    <name type="common">Turbot</name>
    <name type="synonym">Psetta maxima</name>
    <dbReference type="NCBI Taxonomy" id="52904"/>
    <lineage>
        <taxon>Eukaryota</taxon>
        <taxon>Metazoa</taxon>
        <taxon>Chordata</taxon>
        <taxon>Craniata</taxon>
        <taxon>Vertebrata</taxon>
        <taxon>Euteleostomi</taxon>
        <taxon>Actinopterygii</taxon>
        <taxon>Neopterygii</taxon>
        <taxon>Teleostei</taxon>
        <taxon>Neoteleostei</taxon>
        <taxon>Acanthomorphata</taxon>
        <taxon>Carangaria</taxon>
        <taxon>Pleuronectiformes</taxon>
        <taxon>Pleuronectoidei</taxon>
        <taxon>Scophthalmidae</taxon>
        <taxon>Scophthalmus</taxon>
    </lineage>
</organism>
<sequence length="123" mass="13534">MLIKWIYQQQEKKRGEENEDVRYVNTTSACGRGASGHASASPGPVTRPRPCTIAGCSHNTSSHPMLRSRGCTLVRRGSLALPVRAPPGSETERCSLTTPGFTARRARDQPPLTGWKEISCYRH</sequence>
<evidence type="ECO:0000313" key="2">
    <source>
        <dbReference type="Proteomes" id="UP000438429"/>
    </source>
</evidence>
<accession>A0A6A4T2H7</accession>
<reference evidence="1 2" key="1">
    <citation type="submission" date="2019-06" db="EMBL/GenBank/DDBJ databases">
        <title>Draft genomes of female and male turbot (Scophthalmus maximus).</title>
        <authorList>
            <person name="Xu H."/>
            <person name="Xu X.-W."/>
            <person name="Shao C."/>
            <person name="Chen S."/>
        </authorList>
    </citation>
    <scope>NUCLEOTIDE SEQUENCE [LARGE SCALE GENOMIC DNA]</scope>
    <source>
        <strain evidence="1">Ysfricsl-2016a</strain>
        <tissue evidence="1">Blood</tissue>
    </source>
</reference>
<name>A0A6A4T2H7_SCOMX</name>
<dbReference type="EMBL" id="VEVO01000010">
    <property type="protein sequence ID" value="KAF0036432.1"/>
    <property type="molecule type" value="Genomic_DNA"/>
</dbReference>
<evidence type="ECO:0000313" key="1">
    <source>
        <dbReference type="EMBL" id="KAF0036432.1"/>
    </source>
</evidence>
<proteinExistence type="predicted"/>